<dbReference type="Pfam" id="PF01326">
    <property type="entry name" value="PPDK_N"/>
    <property type="match status" value="1"/>
</dbReference>
<dbReference type="GO" id="GO:0005524">
    <property type="term" value="F:ATP binding"/>
    <property type="evidence" value="ECO:0007669"/>
    <property type="project" value="UniProtKB-KW"/>
</dbReference>
<dbReference type="eggNOG" id="COG0574">
    <property type="taxonomic scope" value="Bacteria"/>
</dbReference>
<organism evidence="5 6">
    <name type="scientific">Lacrimispora saccharolytica (strain ATCC 35040 / DSM 2544 / NRCC 2533 / WM1)</name>
    <name type="common">Clostridium saccharolyticum</name>
    <dbReference type="NCBI Taxonomy" id="610130"/>
    <lineage>
        <taxon>Bacteria</taxon>
        <taxon>Bacillati</taxon>
        <taxon>Bacillota</taxon>
        <taxon>Clostridia</taxon>
        <taxon>Lachnospirales</taxon>
        <taxon>Lachnospiraceae</taxon>
        <taxon>Lacrimispora</taxon>
    </lineage>
</organism>
<evidence type="ECO:0000313" key="5">
    <source>
        <dbReference type="EMBL" id="ADL03941.1"/>
    </source>
</evidence>
<keyword evidence="6" id="KW-1185">Reference proteome</keyword>
<evidence type="ECO:0000259" key="4">
    <source>
        <dbReference type="Pfam" id="PF01326"/>
    </source>
</evidence>
<dbReference type="PaxDb" id="610130-Closa_1338"/>
<dbReference type="OrthoDB" id="9765468at2"/>
<proteinExistence type="predicted"/>
<evidence type="ECO:0000313" key="6">
    <source>
        <dbReference type="Proteomes" id="UP000001662"/>
    </source>
</evidence>
<evidence type="ECO:0000256" key="1">
    <source>
        <dbReference type="ARBA" id="ARBA00022741"/>
    </source>
</evidence>
<dbReference type="EMBL" id="CP002109">
    <property type="protein sequence ID" value="ADL03941.1"/>
    <property type="molecule type" value="Genomic_DNA"/>
</dbReference>
<dbReference type="SUPFAM" id="SSF56059">
    <property type="entry name" value="Glutathione synthetase ATP-binding domain-like"/>
    <property type="match status" value="1"/>
</dbReference>
<dbReference type="Pfam" id="PF00391">
    <property type="entry name" value="PEP-utilizers"/>
    <property type="match status" value="1"/>
</dbReference>
<dbReference type="PANTHER" id="PTHR43615">
    <property type="entry name" value="PHOSPHOENOLPYRUVATE SYNTHASE-RELATED"/>
    <property type="match status" value="1"/>
</dbReference>
<dbReference type="Gene3D" id="3.30.1490.20">
    <property type="entry name" value="ATP-grasp fold, A domain"/>
    <property type="match status" value="1"/>
</dbReference>
<dbReference type="STRING" id="610130.Closa_1338"/>
<keyword evidence="5" id="KW-0670">Pyruvate</keyword>
<name>D9R8W6_LACSW</name>
<dbReference type="PANTHER" id="PTHR43615:SF1">
    <property type="entry name" value="PPDK_N DOMAIN-CONTAINING PROTEIN"/>
    <property type="match status" value="1"/>
</dbReference>
<dbReference type="InterPro" id="IPR051549">
    <property type="entry name" value="PEP_Utilizing_Enz"/>
</dbReference>
<protein>
    <submittedName>
        <fullName evidence="5">Pyruvate phosphate dikinase PEP/pyruvate-binding protein</fullName>
    </submittedName>
</protein>
<dbReference type="KEGG" id="csh:Closa_1338"/>
<dbReference type="HOGENOM" id="CLU_005950_0_0_9"/>
<dbReference type="eggNOG" id="COG1080">
    <property type="taxonomic scope" value="Bacteria"/>
</dbReference>
<reference evidence="5" key="1">
    <citation type="submission" date="2010-07" db="EMBL/GenBank/DDBJ databases">
        <title>Complete sequence of Clostridium saccharolyticum WM1.</title>
        <authorList>
            <consortium name="US DOE Joint Genome Institute"/>
            <person name="Lucas S."/>
            <person name="Copeland A."/>
            <person name="Lapidus A."/>
            <person name="Cheng J.-F."/>
            <person name="Bruce D."/>
            <person name="Goodwin L."/>
            <person name="Pitluck S."/>
            <person name="Chertkov O."/>
            <person name="Detter J.C."/>
            <person name="Han C."/>
            <person name="Tapia R."/>
            <person name="Land M."/>
            <person name="Hauser L."/>
            <person name="Chang Y.-J."/>
            <person name="Jeffries C."/>
            <person name="Kyrpides N."/>
            <person name="Ivanova N."/>
            <person name="Mikhailova N."/>
            <person name="Mouttaki H."/>
            <person name="Lin L."/>
            <person name="Zhou J."/>
            <person name="Hemme C.L."/>
            <person name="Woyke T."/>
        </authorList>
    </citation>
    <scope>NUCLEOTIDE SEQUENCE [LARGE SCALE GENOMIC DNA]</scope>
    <source>
        <strain evidence="5">WM1</strain>
    </source>
</reference>
<feature type="domain" description="PEP-utilising enzyme mobile" evidence="3">
    <location>
        <begin position="779"/>
        <end position="849"/>
    </location>
</feature>
<accession>D9R8W6</accession>
<dbReference type="Gene3D" id="3.30.470.20">
    <property type="entry name" value="ATP-grasp fold, B domain"/>
    <property type="match status" value="1"/>
</dbReference>
<dbReference type="InterPro" id="IPR013815">
    <property type="entry name" value="ATP_grasp_subdomain_1"/>
</dbReference>
<dbReference type="Proteomes" id="UP000001662">
    <property type="component" value="Chromosome"/>
</dbReference>
<dbReference type="GO" id="GO:0016301">
    <property type="term" value="F:kinase activity"/>
    <property type="evidence" value="ECO:0007669"/>
    <property type="project" value="UniProtKB-KW"/>
</dbReference>
<feature type="domain" description="Pyruvate phosphate dikinase AMP/ATP-binding" evidence="4">
    <location>
        <begin position="16"/>
        <end position="315"/>
    </location>
</feature>
<keyword evidence="2" id="KW-0067">ATP-binding</keyword>
<dbReference type="InterPro" id="IPR036637">
    <property type="entry name" value="Phosphohistidine_dom_sf"/>
</dbReference>
<dbReference type="InterPro" id="IPR002192">
    <property type="entry name" value="PPDK_AMP/ATP-bd"/>
</dbReference>
<dbReference type="RefSeq" id="WP_013272036.1">
    <property type="nucleotide sequence ID" value="NC_014376.1"/>
</dbReference>
<keyword evidence="1" id="KW-0547">Nucleotide-binding</keyword>
<gene>
    <name evidence="5" type="ordered locus">Closa_1338</name>
</gene>
<evidence type="ECO:0000256" key="2">
    <source>
        <dbReference type="ARBA" id="ARBA00022840"/>
    </source>
</evidence>
<dbReference type="InterPro" id="IPR008279">
    <property type="entry name" value="PEP-util_enz_mobile_dom"/>
</dbReference>
<dbReference type="SUPFAM" id="SSF52009">
    <property type="entry name" value="Phosphohistidine domain"/>
    <property type="match status" value="1"/>
</dbReference>
<sequence>MIYYILPLAHKQATLEMVGGKGMSLSKLLTAGIPVPDGFHITTASYQIFVEKNHIQPHMNKLLAGIDSNNTSQLEEVSTQIGMLFHDGKMPQEVSAAIKTAYAELGNIAVAVRSSATAEDLPDASFAGQQETYLNIQGENEVLAAVKRCWASLWTARAIAYRMKNDKKQEVAAIAVVVQKLVISDVSGVMFTGNPINGRRSEMIINAAWGLGEAVVSSLVTPDTIVVDKNAKRIVSYEAANKEIMTVRTSDGTVEIPVPERLRKKHALARDQVMRLTQLGRIIEKYYQIPMDIEWVLEKDKLYIVQARPITVLPPEWALPEKDVIYTKGSLAEHLPNPVTPLFATLGLEIVNRASELLWGDMFDKSAKKLLPENGAYTIINGYVYLSAKSKPLLIAVKSLSPRSLRRALTNSVPRWEAARKEFEDVMKQWEEKPLHTRNAHQIMEGIQTVFYAACIYFTRIQLTLPAASVSEILFTKSFQGAARRAGMADTSVFLLGFDTIALQSEKNLWDLSEWSKQNNTLNLYLQNNPATKIAEDFKSSVTPAGVSQEAWTEWKNRINQYFKEFGRTAYEFDFAYSTPQETLTPTIESIKTFVEGKGESPFLRQATFEKRRKQAEEKILQHIGGSHKKLFLKLLHWAQETTPMRENAIYLMGMGHPLIRRMFQEISERFIRGGAISHLDDIYWLTKSELEALIAQLDKNMPLSDMSGSIPARKAELKKYRGYLPPAKLPEKNGKTISYTPQKRKDGKIVLKGIGTSTGVVTAPACVLNSPADFERFRPGSVLVAVTTTPAWTPLFAFASAIVTDIGGPLSHSSIVAREYGIPAVMATHTATRTIQSGQMITVDGSMGTVQVLPLI</sequence>
<dbReference type="AlphaFoldDB" id="D9R8W6"/>
<dbReference type="Gene3D" id="3.50.30.10">
    <property type="entry name" value="Phosphohistidine domain"/>
    <property type="match status" value="1"/>
</dbReference>
<dbReference type="FunFam" id="3.30.1490.20:FF:000010">
    <property type="entry name" value="Phosphoenolpyruvate synthase"/>
    <property type="match status" value="1"/>
</dbReference>
<evidence type="ECO:0000259" key="3">
    <source>
        <dbReference type="Pfam" id="PF00391"/>
    </source>
</evidence>